<accession>A0A1G9XZ42</accession>
<protein>
    <recommendedName>
        <fullName evidence="1">DUF8152 domain-containing protein</fullName>
    </recommendedName>
</protein>
<organism evidence="2 3">
    <name type="scientific">Halogranum gelatinilyticum</name>
    <dbReference type="NCBI Taxonomy" id="660521"/>
    <lineage>
        <taxon>Archaea</taxon>
        <taxon>Methanobacteriati</taxon>
        <taxon>Methanobacteriota</taxon>
        <taxon>Stenosarchaea group</taxon>
        <taxon>Halobacteria</taxon>
        <taxon>Halobacteriales</taxon>
        <taxon>Haloferacaceae</taxon>
    </lineage>
</organism>
<evidence type="ECO:0000259" key="1">
    <source>
        <dbReference type="Pfam" id="PF26479"/>
    </source>
</evidence>
<dbReference type="AlphaFoldDB" id="A0A1G9XZ42"/>
<sequence length="101" mass="10715">MTEDDVTTQLTALADELAATAERPMRPDVTHWVAEADAVAGDVADGVDVGGDGGLPDEVVRERVGHVRELLSHVEETGDEKADEHVATANRLAEAVLTELD</sequence>
<dbReference type="STRING" id="660521.SAMN04487949_3193"/>
<gene>
    <name evidence="2" type="ORF">SAMN04487949_3193</name>
</gene>
<dbReference type="OrthoDB" id="204708at2157"/>
<keyword evidence="3" id="KW-1185">Reference proteome</keyword>
<dbReference type="InterPro" id="IPR058465">
    <property type="entry name" value="DUF8152"/>
</dbReference>
<dbReference type="EMBL" id="FNHL01000004">
    <property type="protein sequence ID" value="SDN02079.1"/>
    <property type="molecule type" value="Genomic_DNA"/>
</dbReference>
<evidence type="ECO:0000313" key="2">
    <source>
        <dbReference type="EMBL" id="SDN02079.1"/>
    </source>
</evidence>
<dbReference type="Proteomes" id="UP000199451">
    <property type="component" value="Unassembled WGS sequence"/>
</dbReference>
<name>A0A1G9XZ42_9EURY</name>
<proteinExistence type="predicted"/>
<feature type="domain" description="DUF8152" evidence="1">
    <location>
        <begin position="10"/>
        <end position="98"/>
    </location>
</feature>
<dbReference type="Pfam" id="PF26479">
    <property type="entry name" value="DUF8152"/>
    <property type="match status" value="1"/>
</dbReference>
<dbReference type="RefSeq" id="WP_089698986.1">
    <property type="nucleotide sequence ID" value="NZ_FNHL01000004.1"/>
</dbReference>
<evidence type="ECO:0000313" key="3">
    <source>
        <dbReference type="Proteomes" id="UP000199451"/>
    </source>
</evidence>
<reference evidence="3" key="1">
    <citation type="submission" date="2016-10" db="EMBL/GenBank/DDBJ databases">
        <authorList>
            <person name="Varghese N."/>
            <person name="Submissions S."/>
        </authorList>
    </citation>
    <scope>NUCLEOTIDE SEQUENCE [LARGE SCALE GENOMIC DNA]</scope>
    <source>
        <strain evidence="3">CGMCC 1.10119</strain>
    </source>
</reference>